<evidence type="ECO:0000256" key="5">
    <source>
        <dbReference type="ARBA" id="ARBA00022777"/>
    </source>
</evidence>
<keyword evidence="7" id="KW-1133">Transmembrane helix</keyword>
<keyword evidence="5 9" id="KW-0418">Kinase</keyword>
<dbReference type="eggNOG" id="COG2205">
    <property type="taxonomic scope" value="Bacteria"/>
</dbReference>
<gene>
    <name evidence="9" type="ORF">SAMN05444350_12290</name>
</gene>
<sequence length="647" mass="74403">MNIFATYAVNDNTNTTQHETKNFMRNLLKYLIFHILCFGCLSPLSAGEGSPAEANHDARLNEVVDAFHSSMGFDYLTKEEGEAIKIDSILNYLESTKQYRTYFELERILIKSYLFRGEIRLAIVWSEQMYSKASVLSHALGTALALNAIGEVYSYTGRNKEAGAAHVQALEMFDQMHGEEIHVRMLLVELIEYNLRIRNFHQAAHFMTRLNRFPTDKLSGQEQAVRHVFNAYCQLFNGSVKIARQHLDAVEPLKEELVPGISQHLLIANAMYWERTGEYEKSLATYDAFFDADNAEINSSLYKEVLQNRADLLVKMGRKEEAYEQYGEVFSYIKSSFEKNYPKEIDQLTTRFQADQLTYQNERDRLFSYRLYLGGIVVCTLTLLLFLYLSWRKIFRLKESKRSQEVMIQKAERAIQKKNMFLSNMSHEVRTPLNAIVGFSAVLASDDDSFDEDSRKEFCEIIKVNSFQLLKLINDILDFSDFESDNITFNVRPYDAVKLCKEATETVSASRKLEVELRFDTELPELMIETDDARLRQVLINILVNATKFTKEGSIVLKLELSDRNTAFFSVTDTGCGIPLEKQGVIFERFEKLNDFAQGTGLGLSICQLIVTHMRGRIWVDSNYTQGARFCFTHPLKYKPKTEGAVS</sequence>
<dbReference type="SMART" id="SM00387">
    <property type="entry name" value="HATPase_c"/>
    <property type="match status" value="1"/>
</dbReference>
<dbReference type="InterPro" id="IPR004358">
    <property type="entry name" value="Sig_transdc_His_kin-like_C"/>
</dbReference>
<dbReference type="SMART" id="SM00388">
    <property type="entry name" value="HisKA"/>
    <property type="match status" value="1"/>
</dbReference>
<accession>A0A1M6IF56</accession>
<comment type="catalytic activity">
    <reaction evidence="1">
        <text>ATP + protein L-histidine = ADP + protein N-phospho-L-histidine.</text>
        <dbReference type="EC" id="2.7.13.3"/>
    </reaction>
</comment>
<reference evidence="10" key="1">
    <citation type="submission" date="2016-11" db="EMBL/GenBank/DDBJ databases">
        <authorList>
            <person name="Varghese N."/>
            <person name="Submissions S."/>
        </authorList>
    </citation>
    <scope>NUCLEOTIDE SEQUENCE [LARGE SCALE GENOMIC DNA]</scope>
    <source>
        <strain evidence="10">DSM 26884</strain>
    </source>
</reference>
<evidence type="ECO:0000256" key="1">
    <source>
        <dbReference type="ARBA" id="ARBA00000085"/>
    </source>
</evidence>
<dbReference type="InterPro" id="IPR011990">
    <property type="entry name" value="TPR-like_helical_dom_sf"/>
</dbReference>
<dbReference type="SUPFAM" id="SSF47384">
    <property type="entry name" value="Homodimeric domain of signal transducing histidine kinase"/>
    <property type="match status" value="1"/>
</dbReference>
<keyword evidence="7" id="KW-0812">Transmembrane</keyword>
<proteinExistence type="predicted"/>
<dbReference type="AlphaFoldDB" id="A0A1M6IF56"/>
<evidence type="ECO:0000256" key="7">
    <source>
        <dbReference type="SAM" id="Phobius"/>
    </source>
</evidence>
<keyword evidence="10" id="KW-1185">Reference proteome</keyword>
<evidence type="ECO:0000313" key="9">
    <source>
        <dbReference type="EMBL" id="SHJ33069.1"/>
    </source>
</evidence>
<dbReference type="PANTHER" id="PTHR43711:SF26">
    <property type="entry name" value="SENSOR HISTIDINE KINASE RCSC"/>
    <property type="match status" value="1"/>
</dbReference>
<dbReference type="Gene3D" id="3.30.565.10">
    <property type="entry name" value="Histidine kinase-like ATPase, C-terminal domain"/>
    <property type="match status" value="1"/>
</dbReference>
<evidence type="ECO:0000256" key="3">
    <source>
        <dbReference type="ARBA" id="ARBA00022553"/>
    </source>
</evidence>
<dbReference type="Pfam" id="PF02518">
    <property type="entry name" value="HATPase_c"/>
    <property type="match status" value="1"/>
</dbReference>
<dbReference type="InterPro" id="IPR003661">
    <property type="entry name" value="HisK_dim/P_dom"/>
</dbReference>
<feature type="transmembrane region" description="Helical" evidence="7">
    <location>
        <begin position="371"/>
        <end position="391"/>
    </location>
</feature>
<keyword evidence="3" id="KW-0597">Phosphoprotein</keyword>
<dbReference type="Gene3D" id="1.25.40.10">
    <property type="entry name" value="Tetratricopeptide repeat domain"/>
    <property type="match status" value="1"/>
</dbReference>
<evidence type="ECO:0000313" key="10">
    <source>
        <dbReference type="Proteomes" id="UP000184192"/>
    </source>
</evidence>
<evidence type="ECO:0000256" key="4">
    <source>
        <dbReference type="ARBA" id="ARBA00022679"/>
    </source>
</evidence>
<dbReference type="Pfam" id="PF00512">
    <property type="entry name" value="HisKA"/>
    <property type="match status" value="1"/>
</dbReference>
<dbReference type="SUPFAM" id="SSF55874">
    <property type="entry name" value="ATPase domain of HSP90 chaperone/DNA topoisomerase II/histidine kinase"/>
    <property type="match status" value="1"/>
</dbReference>
<dbReference type="Gene3D" id="1.10.287.130">
    <property type="match status" value="1"/>
</dbReference>
<dbReference type="GO" id="GO:0000155">
    <property type="term" value="F:phosphorelay sensor kinase activity"/>
    <property type="evidence" value="ECO:0007669"/>
    <property type="project" value="InterPro"/>
</dbReference>
<keyword evidence="7" id="KW-0472">Membrane</keyword>
<dbReference type="SUPFAM" id="SSF48452">
    <property type="entry name" value="TPR-like"/>
    <property type="match status" value="1"/>
</dbReference>
<evidence type="ECO:0000256" key="6">
    <source>
        <dbReference type="ARBA" id="ARBA00023012"/>
    </source>
</evidence>
<dbReference type="InterPro" id="IPR036097">
    <property type="entry name" value="HisK_dim/P_sf"/>
</dbReference>
<keyword evidence="6" id="KW-0902">Two-component regulatory system</keyword>
<dbReference type="InterPro" id="IPR003594">
    <property type="entry name" value="HATPase_dom"/>
</dbReference>
<dbReference type="InterPro" id="IPR005467">
    <property type="entry name" value="His_kinase_dom"/>
</dbReference>
<protein>
    <recommendedName>
        <fullName evidence="2">histidine kinase</fullName>
        <ecNumber evidence="2">2.7.13.3</ecNumber>
    </recommendedName>
</protein>
<dbReference type="CDD" id="cd00082">
    <property type="entry name" value="HisKA"/>
    <property type="match status" value="1"/>
</dbReference>
<dbReference type="PRINTS" id="PR00344">
    <property type="entry name" value="BCTRLSENSOR"/>
</dbReference>
<dbReference type="EC" id="2.7.13.3" evidence="2"/>
<dbReference type="InterPro" id="IPR036890">
    <property type="entry name" value="HATPase_C_sf"/>
</dbReference>
<dbReference type="InterPro" id="IPR050736">
    <property type="entry name" value="Sensor_HK_Regulatory"/>
</dbReference>
<feature type="domain" description="Histidine kinase" evidence="8">
    <location>
        <begin position="424"/>
        <end position="638"/>
    </location>
</feature>
<name>A0A1M6IF56_9BACE</name>
<evidence type="ECO:0000259" key="8">
    <source>
        <dbReference type="PROSITE" id="PS50109"/>
    </source>
</evidence>
<organism evidence="9 10">
    <name type="scientific">Bacteroides stercorirosoris</name>
    <dbReference type="NCBI Taxonomy" id="871324"/>
    <lineage>
        <taxon>Bacteria</taxon>
        <taxon>Pseudomonadati</taxon>
        <taxon>Bacteroidota</taxon>
        <taxon>Bacteroidia</taxon>
        <taxon>Bacteroidales</taxon>
        <taxon>Bacteroidaceae</taxon>
        <taxon>Bacteroides</taxon>
    </lineage>
</organism>
<evidence type="ECO:0000256" key="2">
    <source>
        <dbReference type="ARBA" id="ARBA00012438"/>
    </source>
</evidence>
<dbReference type="PANTHER" id="PTHR43711">
    <property type="entry name" value="TWO-COMPONENT HISTIDINE KINASE"/>
    <property type="match status" value="1"/>
</dbReference>
<dbReference type="PROSITE" id="PS50109">
    <property type="entry name" value="HIS_KIN"/>
    <property type="match status" value="1"/>
</dbReference>
<dbReference type="Proteomes" id="UP000184192">
    <property type="component" value="Unassembled WGS sequence"/>
</dbReference>
<keyword evidence="4" id="KW-0808">Transferase</keyword>
<dbReference type="EMBL" id="FQZN01000022">
    <property type="protein sequence ID" value="SHJ33069.1"/>
    <property type="molecule type" value="Genomic_DNA"/>
</dbReference>